<dbReference type="GO" id="GO:0045259">
    <property type="term" value="C:proton-transporting ATP synthase complex"/>
    <property type="evidence" value="ECO:0007669"/>
    <property type="project" value="UniProtKB-KW"/>
</dbReference>
<evidence type="ECO:0000256" key="14">
    <source>
        <dbReference type="SAM" id="Phobius"/>
    </source>
</evidence>
<dbReference type="EMBL" id="FUYA01000010">
    <property type="protein sequence ID" value="SKA80161.1"/>
    <property type="molecule type" value="Genomic_DNA"/>
</dbReference>
<dbReference type="Pfam" id="PF00430">
    <property type="entry name" value="ATP-synt_B"/>
    <property type="match status" value="1"/>
</dbReference>
<dbReference type="CDD" id="cd06503">
    <property type="entry name" value="ATP-synt_Fo_b"/>
    <property type="match status" value="1"/>
</dbReference>
<evidence type="ECO:0000256" key="9">
    <source>
        <dbReference type="ARBA" id="ARBA00023310"/>
    </source>
</evidence>
<sequence>MIDLDITFFIQLVNFVVTLVVLNFLLIRPIREIIKKRNERMEGYVKDAEGFSAAATGKLEKYSAQLDAARHSGVEIRNGLRDEGVKEEQSIVGAATQKAAAQMKTEREAVAAEAKECMVQLKGQVSGLANNVVAKVLG</sequence>
<dbReference type="Proteomes" id="UP000189733">
    <property type="component" value="Unassembled WGS sequence"/>
</dbReference>
<dbReference type="AlphaFoldDB" id="A0A1T4WU55"/>
<keyword evidence="5 13" id="KW-0375">Hydrogen ion transport</keyword>
<protein>
    <submittedName>
        <fullName evidence="15">F-type H+-transporting ATPase subunit b</fullName>
    </submittedName>
</protein>
<comment type="similarity">
    <text evidence="1 13">Belongs to the ATPase B chain family.</text>
</comment>
<dbReference type="GO" id="GO:0046961">
    <property type="term" value="F:proton-transporting ATPase activity, rotational mechanism"/>
    <property type="evidence" value="ECO:0007669"/>
    <property type="project" value="TreeGrafter"/>
</dbReference>
<dbReference type="InterPro" id="IPR002146">
    <property type="entry name" value="ATP_synth_b/b'su_bac/chlpt"/>
</dbReference>
<accession>A0A1T4WU55</accession>
<dbReference type="InterPro" id="IPR050059">
    <property type="entry name" value="ATP_synthase_B_chain"/>
</dbReference>
<organism evidence="15 16">
    <name type="scientific">Desulfobaculum bizertense DSM 18034</name>
    <dbReference type="NCBI Taxonomy" id="1121442"/>
    <lineage>
        <taxon>Bacteria</taxon>
        <taxon>Pseudomonadati</taxon>
        <taxon>Thermodesulfobacteriota</taxon>
        <taxon>Desulfovibrionia</taxon>
        <taxon>Desulfovibrionales</taxon>
        <taxon>Desulfovibrionaceae</taxon>
        <taxon>Desulfobaculum</taxon>
    </lineage>
</organism>
<keyword evidence="3 13" id="KW-0138">CF(0)</keyword>
<keyword evidence="2 13" id="KW-0813">Transport</keyword>
<evidence type="ECO:0000313" key="16">
    <source>
        <dbReference type="Proteomes" id="UP000189733"/>
    </source>
</evidence>
<dbReference type="OrthoDB" id="9794968at2"/>
<name>A0A1T4WU55_9BACT</name>
<evidence type="ECO:0000256" key="8">
    <source>
        <dbReference type="ARBA" id="ARBA00023136"/>
    </source>
</evidence>
<dbReference type="PANTHER" id="PTHR33445">
    <property type="entry name" value="ATP SYNTHASE SUBUNIT B', CHLOROPLASTIC"/>
    <property type="match status" value="1"/>
</dbReference>
<evidence type="ECO:0000256" key="6">
    <source>
        <dbReference type="ARBA" id="ARBA00022989"/>
    </source>
</evidence>
<dbReference type="GO" id="GO:0012505">
    <property type="term" value="C:endomembrane system"/>
    <property type="evidence" value="ECO:0007669"/>
    <property type="project" value="UniProtKB-SubCell"/>
</dbReference>
<keyword evidence="4 13" id="KW-0812">Transmembrane</keyword>
<comment type="subcellular location">
    <subcellularLocation>
        <location evidence="12">Endomembrane system</location>
        <topology evidence="12">Single-pass membrane protein</topology>
    </subcellularLocation>
</comment>
<keyword evidence="7 13" id="KW-0406">Ion transport</keyword>
<reference evidence="15 16" key="1">
    <citation type="submission" date="2017-02" db="EMBL/GenBank/DDBJ databases">
        <authorList>
            <person name="Peterson S.W."/>
        </authorList>
    </citation>
    <scope>NUCLEOTIDE SEQUENCE [LARGE SCALE GENOMIC DNA]</scope>
    <source>
        <strain evidence="15 16">DSM 18034</strain>
    </source>
</reference>
<evidence type="ECO:0000256" key="1">
    <source>
        <dbReference type="ARBA" id="ARBA00005513"/>
    </source>
</evidence>
<evidence type="ECO:0000256" key="7">
    <source>
        <dbReference type="ARBA" id="ARBA00023065"/>
    </source>
</evidence>
<keyword evidence="16" id="KW-1185">Reference proteome</keyword>
<comment type="function">
    <text evidence="11">Component of the F(0) channel, it forms part of the peripheral stalk, linking F(1) to F(0). The b'-subunit is a diverged and duplicated form of b found in plants and photosynthetic bacteria.</text>
</comment>
<comment type="function">
    <text evidence="10">F(1)F(0) ATP synthase produces ATP from ADP in the presence of a proton or sodium gradient. F-type ATPases consist of two structural domains, F(1) containing the extramembraneous catalytic core and F(0) containing the membrane proton channel, linked together by a central stalk and a peripheral stalk. During catalysis, ATP synthesis in the catalytic domain of F(1) is coupled via a rotary mechanism of the central stalk subunits to proton translocation.</text>
</comment>
<feature type="transmembrane region" description="Helical" evidence="14">
    <location>
        <begin position="6"/>
        <end position="27"/>
    </location>
</feature>
<evidence type="ECO:0000256" key="5">
    <source>
        <dbReference type="ARBA" id="ARBA00022781"/>
    </source>
</evidence>
<dbReference type="RefSeq" id="WP_078685886.1">
    <property type="nucleotide sequence ID" value="NZ_FUYA01000010.1"/>
</dbReference>
<keyword evidence="9" id="KW-0066">ATP synthesis</keyword>
<evidence type="ECO:0000256" key="3">
    <source>
        <dbReference type="ARBA" id="ARBA00022547"/>
    </source>
</evidence>
<evidence type="ECO:0000256" key="11">
    <source>
        <dbReference type="ARBA" id="ARBA00025614"/>
    </source>
</evidence>
<gene>
    <name evidence="15" type="ORF">SAMN02745702_02618</name>
</gene>
<evidence type="ECO:0000256" key="12">
    <source>
        <dbReference type="ARBA" id="ARBA00037847"/>
    </source>
</evidence>
<keyword evidence="8 14" id="KW-0472">Membrane</keyword>
<evidence type="ECO:0000256" key="10">
    <source>
        <dbReference type="ARBA" id="ARBA00025198"/>
    </source>
</evidence>
<dbReference type="GO" id="GO:0015986">
    <property type="term" value="P:proton motive force-driven ATP synthesis"/>
    <property type="evidence" value="ECO:0007669"/>
    <property type="project" value="InterPro"/>
</dbReference>
<dbReference type="PANTHER" id="PTHR33445:SF2">
    <property type="entry name" value="ATP SYNTHASE SUBUNIT B', CHLOROPLASTIC"/>
    <property type="match status" value="1"/>
</dbReference>
<proteinExistence type="inferred from homology"/>
<evidence type="ECO:0000313" key="15">
    <source>
        <dbReference type="EMBL" id="SKA80161.1"/>
    </source>
</evidence>
<evidence type="ECO:0000256" key="2">
    <source>
        <dbReference type="ARBA" id="ARBA00022448"/>
    </source>
</evidence>
<evidence type="ECO:0000256" key="4">
    <source>
        <dbReference type="ARBA" id="ARBA00022692"/>
    </source>
</evidence>
<dbReference type="STRING" id="1121442.SAMN02745702_02618"/>
<keyword evidence="6 14" id="KW-1133">Transmembrane helix</keyword>
<evidence type="ECO:0000256" key="13">
    <source>
        <dbReference type="RuleBase" id="RU003848"/>
    </source>
</evidence>